<dbReference type="EMBL" id="JABBWD010000443">
    <property type="protein sequence ID" value="KAG1760692.1"/>
    <property type="molecule type" value="Genomic_DNA"/>
</dbReference>
<evidence type="ECO:0000313" key="3">
    <source>
        <dbReference type="Proteomes" id="UP000714275"/>
    </source>
</evidence>
<feature type="compositionally biased region" description="Basic and acidic residues" evidence="1">
    <location>
        <begin position="113"/>
        <end position="135"/>
    </location>
</feature>
<dbReference type="Proteomes" id="UP000714275">
    <property type="component" value="Unassembled WGS sequence"/>
</dbReference>
<dbReference type="OrthoDB" id="2693366at2759"/>
<gene>
    <name evidence="2" type="ORF">EV702DRAFT_1053392</name>
</gene>
<proteinExistence type="predicted"/>
<evidence type="ECO:0000256" key="1">
    <source>
        <dbReference type="SAM" id="MobiDB-lite"/>
    </source>
</evidence>
<organism evidence="2 3">
    <name type="scientific">Suillus placidus</name>
    <dbReference type="NCBI Taxonomy" id="48579"/>
    <lineage>
        <taxon>Eukaryota</taxon>
        <taxon>Fungi</taxon>
        <taxon>Dikarya</taxon>
        <taxon>Basidiomycota</taxon>
        <taxon>Agaricomycotina</taxon>
        <taxon>Agaricomycetes</taxon>
        <taxon>Agaricomycetidae</taxon>
        <taxon>Boletales</taxon>
        <taxon>Suillineae</taxon>
        <taxon>Suillaceae</taxon>
        <taxon>Suillus</taxon>
    </lineage>
</organism>
<accession>A0A9P6ZFM3</accession>
<dbReference type="AlphaFoldDB" id="A0A9P6ZFM3"/>
<feature type="region of interest" description="Disordered" evidence="1">
    <location>
        <begin position="80"/>
        <end position="149"/>
    </location>
</feature>
<reference evidence="2" key="1">
    <citation type="journal article" date="2020" name="New Phytol.">
        <title>Comparative genomics reveals dynamic genome evolution in host specialist ectomycorrhizal fungi.</title>
        <authorList>
            <person name="Lofgren L.A."/>
            <person name="Nguyen N.H."/>
            <person name="Vilgalys R."/>
            <person name="Ruytinx J."/>
            <person name="Liao H.L."/>
            <person name="Branco S."/>
            <person name="Kuo A."/>
            <person name="LaButti K."/>
            <person name="Lipzen A."/>
            <person name="Andreopoulos W."/>
            <person name="Pangilinan J."/>
            <person name="Riley R."/>
            <person name="Hundley H."/>
            <person name="Na H."/>
            <person name="Barry K."/>
            <person name="Grigoriev I.V."/>
            <person name="Stajich J.E."/>
            <person name="Kennedy P.G."/>
        </authorList>
    </citation>
    <scope>NUCLEOTIDE SEQUENCE</scope>
    <source>
        <strain evidence="2">DOB743</strain>
    </source>
</reference>
<keyword evidence="3" id="KW-1185">Reference proteome</keyword>
<protein>
    <submittedName>
        <fullName evidence="2">Uncharacterized protein</fullName>
    </submittedName>
</protein>
<sequence>MRCRPSAMLRLFYCICMPQMRQPLLLIARRYGVMCGIGNNGPSCNYCRDMKYVCRGRDGEACITCQQLCSNVEQTEEGRLLAPVSDASDSETESSDASHSESESSDSSDDVVVCDHKPADWIDRPNDNPRKRQRDDEDDVIVLDHKPADWIDRPLDARKRRRTELRQEN</sequence>
<name>A0A9P6ZFM3_9AGAM</name>
<comment type="caution">
    <text evidence="2">The sequence shown here is derived from an EMBL/GenBank/DDBJ whole genome shotgun (WGS) entry which is preliminary data.</text>
</comment>
<evidence type="ECO:0000313" key="2">
    <source>
        <dbReference type="EMBL" id="KAG1760692.1"/>
    </source>
</evidence>